<name>A0A1F5PX80_9BACT</name>
<dbReference type="GO" id="GO:0004526">
    <property type="term" value="F:ribonuclease P activity"/>
    <property type="evidence" value="ECO:0007669"/>
    <property type="project" value="UniProtKB-UniRule"/>
</dbReference>
<comment type="catalytic activity">
    <reaction evidence="7">
        <text>Endonucleolytic cleavage of RNA, removing 5'-extranucleotides from tRNA precursor.</text>
        <dbReference type="EC" id="3.1.26.5"/>
    </reaction>
</comment>
<evidence type="ECO:0000313" key="10">
    <source>
        <dbReference type="Proteomes" id="UP000177281"/>
    </source>
</evidence>
<dbReference type="NCBIfam" id="TIGR00188">
    <property type="entry name" value="rnpA"/>
    <property type="match status" value="1"/>
</dbReference>
<sequence length="111" mass="13182">MGKIHLLKNEADFTRFRSGRFFQSLNLRIRVLPSNQNLPRFGFIVPKKILPKAVDRNKVKRRLKSIVSQHQNKFKSFDVLFFPSSKILRIKFQDLELEVTQLLKRANVWQS</sequence>
<keyword evidence="3 7" id="KW-0540">Nuclease</keyword>
<dbReference type="PROSITE" id="PS00648">
    <property type="entry name" value="RIBONUCLEASE_P"/>
    <property type="match status" value="1"/>
</dbReference>
<dbReference type="InterPro" id="IPR020539">
    <property type="entry name" value="RNase_P_CS"/>
</dbReference>
<organism evidence="9 10">
    <name type="scientific">Candidatus Doudnabacteria bacterium RIFCSPLOWO2_01_FULL_44_21</name>
    <dbReference type="NCBI Taxonomy" id="1817841"/>
    <lineage>
        <taxon>Bacteria</taxon>
        <taxon>Candidatus Doudnaibacteriota</taxon>
    </lineage>
</organism>
<gene>
    <name evidence="7" type="primary">rnpA</name>
    <name evidence="9" type="ORF">A3B10_00050</name>
</gene>
<protein>
    <recommendedName>
        <fullName evidence="7 8">Ribonuclease P protein component</fullName>
        <shortName evidence="7">RNase P protein</shortName>
        <shortName evidence="7">RNaseP protein</shortName>
        <ecNumber evidence="7 8">3.1.26.5</ecNumber>
    </recommendedName>
    <alternativeName>
        <fullName evidence="7">Protein C5</fullName>
    </alternativeName>
</protein>
<keyword evidence="5 7" id="KW-0378">Hydrolase</keyword>
<dbReference type="EC" id="3.1.26.5" evidence="7 8"/>
<dbReference type="STRING" id="1817841.A3B10_00050"/>
<dbReference type="PANTHER" id="PTHR33992:SF1">
    <property type="entry name" value="RIBONUCLEASE P PROTEIN COMPONENT"/>
    <property type="match status" value="1"/>
</dbReference>
<evidence type="ECO:0000313" key="9">
    <source>
        <dbReference type="EMBL" id="OGE94541.1"/>
    </source>
</evidence>
<evidence type="ECO:0000256" key="2">
    <source>
        <dbReference type="ARBA" id="ARBA00022694"/>
    </source>
</evidence>
<dbReference type="Proteomes" id="UP000177281">
    <property type="component" value="Unassembled WGS sequence"/>
</dbReference>
<dbReference type="EMBL" id="MFFB01000013">
    <property type="protein sequence ID" value="OGE94541.1"/>
    <property type="molecule type" value="Genomic_DNA"/>
</dbReference>
<evidence type="ECO:0000256" key="5">
    <source>
        <dbReference type="ARBA" id="ARBA00022801"/>
    </source>
</evidence>
<evidence type="ECO:0000256" key="4">
    <source>
        <dbReference type="ARBA" id="ARBA00022759"/>
    </source>
</evidence>
<comment type="function">
    <text evidence="1 7">RNaseP catalyzes the removal of the 5'-leader sequence from pre-tRNA to produce the mature 5'-terminus. It can also cleave other RNA substrates such as 4.5S RNA. The protein component plays an auxiliary but essential role in vivo by binding to the 5'-leader sequence and broadening the substrate specificity of the ribozyme.</text>
</comment>
<proteinExistence type="inferred from homology"/>
<comment type="caution">
    <text evidence="9">The sequence shown here is derived from an EMBL/GenBank/DDBJ whole genome shotgun (WGS) entry which is preliminary data.</text>
</comment>
<dbReference type="InterPro" id="IPR000100">
    <property type="entry name" value="RNase_P"/>
</dbReference>
<evidence type="ECO:0000256" key="7">
    <source>
        <dbReference type="HAMAP-Rule" id="MF_00227"/>
    </source>
</evidence>
<dbReference type="GO" id="GO:0042781">
    <property type="term" value="F:3'-tRNA processing endoribonuclease activity"/>
    <property type="evidence" value="ECO:0007669"/>
    <property type="project" value="TreeGrafter"/>
</dbReference>
<evidence type="ECO:0000256" key="3">
    <source>
        <dbReference type="ARBA" id="ARBA00022722"/>
    </source>
</evidence>
<dbReference type="GO" id="GO:0000049">
    <property type="term" value="F:tRNA binding"/>
    <property type="evidence" value="ECO:0007669"/>
    <property type="project" value="UniProtKB-UniRule"/>
</dbReference>
<reference evidence="9 10" key="1">
    <citation type="journal article" date="2016" name="Nat. Commun.">
        <title>Thousands of microbial genomes shed light on interconnected biogeochemical processes in an aquifer system.</title>
        <authorList>
            <person name="Anantharaman K."/>
            <person name="Brown C.T."/>
            <person name="Hug L.A."/>
            <person name="Sharon I."/>
            <person name="Castelle C.J."/>
            <person name="Probst A.J."/>
            <person name="Thomas B.C."/>
            <person name="Singh A."/>
            <person name="Wilkins M.J."/>
            <person name="Karaoz U."/>
            <person name="Brodie E.L."/>
            <person name="Williams K.H."/>
            <person name="Hubbard S.S."/>
            <person name="Banfield J.F."/>
        </authorList>
    </citation>
    <scope>NUCLEOTIDE SEQUENCE [LARGE SCALE GENOMIC DNA]</scope>
</reference>
<keyword evidence="6 7" id="KW-0694">RNA-binding</keyword>
<dbReference type="Gene3D" id="3.30.230.10">
    <property type="match status" value="1"/>
</dbReference>
<dbReference type="GO" id="GO:0030677">
    <property type="term" value="C:ribonuclease P complex"/>
    <property type="evidence" value="ECO:0007669"/>
    <property type="project" value="TreeGrafter"/>
</dbReference>
<keyword evidence="2 7" id="KW-0819">tRNA processing</keyword>
<dbReference type="SUPFAM" id="SSF54211">
    <property type="entry name" value="Ribosomal protein S5 domain 2-like"/>
    <property type="match status" value="1"/>
</dbReference>
<comment type="similarity">
    <text evidence="7">Belongs to the RnpA family.</text>
</comment>
<keyword evidence="4 7" id="KW-0255">Endonuclease</keyword>
<comment type="subunit">
    <text evidence="7">Consists of a catalytic RNA component (M1 or rnpB) and a protein subunit.</text>
</comment>
<evidence type="ECO:0000256" key="8">
    <source>
        <dbReference type="NCBIfam" id="TIGR00188"/>
    </source>
</evidence>
<dbReference type="AlphaFoldDB" id="A0A1F5PX80"/>
<dbReference type="GO" id="GO:0001682">
    <property type="term" value="P:tRNA 5'-leader removal"/>
    <property type="evidence" value="ECO:0007669"/>
    <property type="project" value="UniProtKB-UniRule"/>
</dbReference>
<dbReference type="InterPro" id="IPR020568">
    <property type="entry name" value="Ribosomal_Su5_D2-typ_SF"/>
</dbReference>
<evidence type="ECO:0000256" key="1">
    <source>
        <dbReference type="ARBA" id="ARBA00002663"/>
    </source>
</evidence>
<dbReference type="Pfam" id="PF00825">
    <property type="entry name" value="Ribonuclease_P"/>
    <property type="match status" value="1"/>
</dbReference>
<dbReference type="PANTHER" id="PTHR33992">
    <property type="entry name" value="RIBONUCLEASE P PROTEIN COMPONENT"/>
    <property type="match status" value="1"/>
</dbReference>
<accession>A0A1F5PX80</accession>
<dbReference type="HAMAP" id="MF_00227">
    <property type="entry name" value="RNase_P"/>
    <property type="match status" value="1"/>
</dbReference>
<dbReference type="InterPro" id="IPR014721">
    <property type="entry name" value="Ribsml_uS5_D2-typ_fold_subgr"/>
</dbReference>
<evidence type="ECO:0000256" key="6">
    <source>
        <dbReference type="ARBA" id="ARBA00022884"/>
    </source>
</evidence>